<evidence type="ECO:0000313" key="10">
    <source>
        <dbReference type="Proteomes" id="UP000664203"/>
    </source>
</evidence>
<evidence type="ECO:0000256" key="5">
    <source>
        <dbReference type="ARBA" id="ARBA00038359"/>
    </source>
</evidence>
<dbReference type="EMBL" id="CAJPDR010000297">
    <property type="protein sequence ID" value="CAF9930985.1"/>
    <property type="molecule type" value="Genomic_DNA"/>
</dbReference>
<feature type="transmembrane region" description="Helical" evidence="7">
    <location>
        <begin position="248"/>
        <end position="265"/>
    </location>
</feature>
<dbReference type="AlphaFoldDB" id="A0A8H3IRV6"/>
<evidence type="ECO:0000256" key="4">
    <source>
        <dbReference type="ARBA" id="ARBA00023136"/>
    </source>
</evidence>
<evidence type="ECO:0000256" key="3">
    <source>
        <dbReference type="ARBA" id="ARBA00022989"/>
    </source>
</evidence>
<dbReference type="Pfam" id="PF20684">
    <property type="entry name" value="Fung_rhodopsin"/>
    <property type="match status" value="1"/>
</dbReference>
<reference evidence="9" key="1">
    <citation type="submission" date="2021-03" db="EMBL/GenBank/DDBJ databases">
        <authorList>
            <person name="Tagirdzhanova G."/>
        </authorList>
    </citation>
    <scope>NUCLEOTIDE SEQUENCE</scope>
</reference>
<dbReference type="PANTHER" id="PTHR33048:SF162">
    <property type="entry name" value="SATRATOXIN BIOSYNTHESIS SC1 CLUSTER PROTEIN 4"/>
    <property type="match status" value="1"/>
</dbReference>
<keyword evidence="3 7" id="KW-1133">Transmembrane helix</keyword>
<evidence type="ECO:0000256" key="7">
    <source>
        <dbReference type="SAM" id="Phobius"/>
    </source>
</evidence>
<dbReference type="PANTHER" id="PTHR33048">
    <property type="entry name" value="PTH11-LIKE INTEGRAL MEMBRANE PROTEIN (AFU_ORTHOLOGUE AFUA_5G11245)"/>
    <property type="match status" value="1"/>
</dbReference>
<keyword evidence="2 7" id="KW-0812">Transmembrane</keyword>
<feature type="transmembrane region" description="Helical" evidence="7">
    <location>
        <begin position="126"/>
        <end position="146"/>
    </location>
</feature>
<keyword evidence="10" id="KW-1185">Reference proteome</keyword>
<gene>
    <name evidence="9" type="ORF">ALECFALPRED_004773</name>
</gene>
<feature type="region of interest" description="Disordered" evidence="6">
    <location>
        <begin position="303"/>
        <end position="342"/>
    </location>
</feature>
<name>A0A8H3IRV6_9LECA</name>
<proteinExistence type="inferred from homology"/>
<feature type="domain" description="Rhodopsin" evidence="8">
    <location>
        <begin position="27"/>
        <end position="265"/>
    </location>
</feature>
<dbReference type="InterPro" id="IPR052337">
    <property type="entry name" value="SAT4-like"/>
</dbReference>
<feature type="transmembrane region" description="Helical" evidence="7">
    <location>
        <begin position="6"/>
        <end position="25"/>
    </location>
</feature>
<evidence type="ECO:0000256" key="6">
    <source>
        <dbReference type="SAM" id="MobiDB-lite"/>
    </source>
</evidence>
<dbReference type="OrthoDB" id="444631at2759"/>
<evidence type="ECO:0000256" key="1">
    <source>
        <dbReference type="ARBA" id="ARBA00004141"/>
    </source>
</evidence>
<feature type="transmembrane region" description="Helical" evidence="7">
    <location>
        <begin position="46"/>
        <end position="70"/>
    </location>
</feature>
<sequence>MSAISFKILAAVSWVFTGVAILLTAGRYWIRCKIIKRLSWDDAAHLLALLLLVAQISIVSGAASMIYQIANYETGDDEHYQAKHSLFVRLNIAGILITWCCLYAVKISFLLLYHRIFRISEKFIQAWWMVLGIVVLTFWILVGGSLTECGSPSALERVENCLAPSMMRRQKVFVIYSCALNVFSDLGIMALPLAMLKDLQMRTPAKVGLAGVFCCAFITVAFDILRAVETDMKGGVEGSTALWTNLESAIAVIVSCLPSFIALFSTKNDRKTGRNVSPYKQRSLVITDSAKLIVSAGSSVKTVKNGHSSAAGTSEKDIASSRSSMQEPATNTPKSQETPGIKSTNLKACKDALAVLVRTPEFTTPFRFSRNPRAMAKVIPAGWQMGDESDCRIIINCQNDHDSAIFRYADIAQIAKRIIENCVDHPDPFGRYPLLKWGGVDGIKEAETFYVGVARPIRPALEVEVGNMTVVASGGLIGGIVESS</sequence>
<feature type="compositionally biased region" description="Polar residues" evidence="6">
    <location>
        <begin position="320"/>
        <end position="342"/>
    </location>
</feature>
<dbReference type="GO" id="GO:0016020">
    <property type="term" value="C:membrane"/>
    <property type="evidence" value="ECO:0007669"/>
    <property type="project" value="UniProtKB-SubCell"/>
</dbReference>
<evidence type="ECO:0000259" key="8">
    <source>
        <dbReference type="Pfam" id="PF20684"/>
    </source>
</evidence>
<dbReference type="Proteomes" id="UP000664203">
    <property type="component" value="Unassembled WGS sequence"/>
</dbReference>
<comment type="caution">
    <text evidence="9">The sequence shown here is derived from an EMBL/GenBank/DDBJ whole genome shotgun (WGS) entry which is preliminary data.</text>
</comment>
<evidence type="ECO:0000256" key="2">
    <source>
        <dbReference type="ARBA" id="ARBA00022692"/>
    </source>
</evidence>
<protein>
    <recommendedName>
        <fullName evidence="8">Rhodopsin domain-containing protein</fullName>
    </recommendedName>
</protein>
<feature type="compositionally biased region" description="Polar residues" evidence="6">
    <location>
        <begin position="303"/>
        <end position="312"/>
    </location>
</feature>
<dbReference type="InterPro" id="IPR049326">
    <property type="entry name" value="Rhodopsin_dom_fungi"/>
</dbReference>
<keyword evidence="4 7" id="KW-0472">Membrane</keyword>
<comment type="subcellular location">
    <subcellularLocation>
        <location evidence="1">Membrane</location>
        <topology evidence="1">Multi-pass membrane protein</topology>
    </subcellularLocation>
</comment>
<organism evidence="9 10">
    <name type="scientific">Alectoria fallacina</name>
    <dbReference type="NCBI Taxonomy" id="1903189"/>
    <lineage>
        <taxon>Eukaryota</taxon>
        <taxon>Fungi</taxon>
        <taxon>Dikarya</taxon>
        <taxon>Ascomycota</taxon>
        <taxon>Pezizomycotina</taxon>
        <taxon>Lecanoromycetes</taxon>
        <taxon>OSLEUM clade</taxon>
        <taxon>Lecanoromycetidae</taxon>
        <taxon>Lecanorales</taxon>
        <taxon>Lecanorineae</taxon>
        <taxon>Parmeliaceae</taxon>
        <taxon>Alectoria</taxon>
    </lineage>
</organism>
<feature type="transmembrane region" description="Helical" evidence="7">
    <location>
        <begin position="90"/>
        <end position="114"/>
    </location>
</feature>
<feature type="transmembrane region" description="Helical" evidence="7">
    <location>
        <begin position="173"/>
        <end position="195"/>
    </location>
</feature>
<evidence type="ECO:0000313" key="9">
    <source>
        <dbReference type="EMBL" id="CAF9930985.1"/>
    </source>
</evidence>
<feature type="transmembrane region" description="Helical" evidence="7">
    <location>
        <begin position="207"/>
        <end position="228"/>
    </location>
</feature>
<accession>A0A8H3IRV6</accession>
<comment type="similarity">
    <text evidence="5">Belongs to the SAT4 family.</text>
</comment>